<dbReference type="PANTHER" id="PTHR24252:SF21">
    <property type="entry name" value="TRANSMEMBRANE SERINE PROTEASE 12"/>
    <property type="match status" value="1"/>
</dbReference>
<evidence type="ECO:0000313" key="8">
    <source>
        <dbReference type="Proteomes" id="UP000031515"/>
    </source>
</evidence>
<reference evidence="7 8" key="1">
    <citation type="submission" date="2013-08" db="EMBL/GenBank/DDBJ databases">
        <title>Genome evolution of avian class.</title>
        <authorList>
            <person name="Zhang G."/>
            <person name="Li C."/>
        </authorList>
    </citation>
    <scope>NUCLEOTIDE SEQUENCE [LARGE SCALE GENOMIC DNA]</scope>
    <source>
        <strain evidence="7">M959</strain>
    </source>
</reference>
<dbReference type="GO" id="GO:0006508">
    <property type="term" value="P:proteolysis"/>
    <property type="evidence" value="ECO:0007669"/>
    <property type="project" value="UniProtKB-KW"/>
</dbReference>
<evidence type="ECO:0000313" key="7">
    <source>
        <dbReference type="EMBL" id="KFU86968.1"/>
    </source>
</evidence>
<keyword evidence="7" id="KW-0472">Membrane</keyword>
<dbReference type="AlphaFoldDB" id="A0A093BK43"/>
<name>A0A093BK43_CHAPE</name>
<dbReference type="PROSITE" id="PS00135">
    <property type="entry name" value="TRYPSIN_SER"/>
    <property type="match status" value="1"/>
</dbReference>
<dbReference type="InterPro" id="IPR001314">
    <property type="entry name" value="Peptidase_S1A"/>
</dbReference>
<evidence type="ECO:0000256" key="4">
    <source>
        <dbReference type="ARBA" id="ARBA00023157"/>
    </source>
</evidence>
<dbReference type="EMBL" id="KN126158">
    <property type="protein sequence ID" value="KFU86968.1"/>
    <property type="molecule type" value="Genomic_DNA"/>
</dbReference>
<dbReference type="CDD" id="cd00190">
    <property type="entry name" value="Tryp_SPc"/>
    <property type="match status" value="1"/>
</dbReference>
<feature type="non-terminal residue" evidence="7">
    <location>
        <position position="1"/>
    </location>
</feature>
<dbReference type="InterPro" id="IPR009003">
    <property type="entry name" value="Peptidase_S1_PA"/>
</dbReference>
<dbReference type="InterPro" id="IPR001254">
    <property type="entry name" value="Trypsin_dom"/>
</dbReference>
<dbReference type="GO" id="GO:0004252">
    <property type="term" value="F:serine-type endopeptidase activity"/>
    <property type="evidence" value="ECO:0007669"/>
    <property type="project" value="InterPro"/>
</dbReference>
<feature type="non-terminal residue" evidence="7">
    <location>
        <position position="238"/>
    </location>
</feature>
<dbReference type="SMART" id="SM00020">
    <property type="entry name" value="Tryp_SPc"/>
    <property type="match status" value="1"/>
</dbReference>
<reference evidence="8" key="2">
    <citation type="journal article" date="2014" name="Science">
        <title>Comparative genomics reveals insights into avian genome evolution and adaptation.</title>
        <authorList>
            <consortium name="Avian Genome Consortium"/>
            <person name="Zhang G."/>
            <person name="Li C."/>
            <person name="Li Q."/>
            <person name="Li B."/>
            <person name="Larkin D.M."/>
            <person name="Lee C."/>
            <person name="Storz J.F."/>
            <person name="Antunes A."/>
            <person name="Greenwold M.J."/>
            <person name="Meredith R.W."/>
            <person name="Odeen A."/>
            <person name="Cui J."/>
            <person name="Zhou Q."/>
            <person name="Xu L."/>
            <person name="Pan H."/>
            <person name="Wang Z."/>
            <person name="Jin L."/>
            <person name="Zhang P."/>
            <person name="Hu H."/>
            <person name="Yang W."/>
            <person name="Hu J."/>
            <person name="Xiao J."/>
            <person name="Yang Z."/>
            <person name="Liu Y."/>
            <person name="Xie Q."/>
            <person name="Yu H."/>
            <person name="Lian J."/>
            <person name="Wen P."/>
            <person name="Zhang F."/>
            <person name="Li H."/>
            <person name="Zeng Y."/>
            <person name="Xiong Z."/>
            <person name="Liu S."/>
            <person name="Zhou L."/>
            <person name="Huang Z."/>
            <person name="An N."/>
            <person name="Wang J."/>
            <person name="Zheng Q."/>
            <person name="Xiong Y."/>
            <person name="Wang G."/>
            <person name="Wang B."/>
            <person name="Wang J."/>
            <person name="Fan Y."/>
            <person name="da Fonseca R.R."/>
            <person name="Alfaro-Nunez A."/>
            <person name="Schubert M."/>
            <person name="Orlando L."/>
            <person name="Mourier T."/>
            <person name="Howard J.T."/>
            <person name="Ganapathy G."/>
            <person name="Pfenning A."/>
            <person name="Whitney O."/>
            <person name="Rivas M.V."/>
            <person name="Hara E."/>
            <person name="Smith J."/>
            <person name="Farre M."/>
            <person name="Narayan J."/>
            <person name="Slavov G."/>
            <person name="Romanov M.N."/>
            <person name="Borges R."/>
            <person name="Machado J.P."/>
            <person name="Khan I."/>
            <person name="Springer M.S."/>
            <person name="Gatesy J."/>
            <person name="Hoffmann F.G."/>
            <person name="Opazo J.C."/>
            <person name="Hastad O."/>
            <person name="Sawyer R.H."/>
            <person name="Kim H."/>
            <person name="Kim K.W."/>
            <person name="Kim H.J."/>
            <person name="Cho S."/>
            <person name="Li N."/>
            <person name="Huang Y."/>
            <person name="Bruford M.W."/>
            <person name="Zhan X."/>
            <person name="Dixon A."/>
            <person name="Bertelsen M.F."/>
            <person name="Derryberry E."/>
            <person name="Warren W."/>
            <person name="Wilson R.K."/>
            <person name="Li S."/>
            <person name="Ray D.A."/>
            <person name="Green R.E."/>
            <person name="O'Brien S.J."/>
            <person name="Griffin D."/>
            <person name="Johnson W.E."/>
            <person name="Haussler D."/>
            <person name="Ryder O.A."/>
            <person name="Willerslev E."/>
            <person name="Graves G.R."/>
            <person name="Alstrom P."/>
            <person name="Fjeldsa J."/>
            <person name="Mindell D.P."/>
            <person name="Edwards S.V."/>
            <person name="Braun E.L."/>
            <person name="Rahbek C."/>
            <person name="Burt D.W."/>
            <person name="Houde P."/>
            <person name="Zhang Y."/>
            <person name="Yang H."/>
            <person name="Wang J."/>
            <person name="Jarvis E.D."/>
            <person name="Gilbert M.T."/>
            <person name="Wang J."/>
        </authorList>
    </citation>
    <scope>NUCLEOTIDE SEQUENCE [LARGE SCALE GENOMIC DNA]</scope>
</reference>
<dbReference type="Proteomes" id="UP000031515">
    <property type="component" value="Unassembled WGS sequence"/>
</dbReference>
<keyword evidence="4" id="KW-1015">Disulfide bond</keyword>
<dbReference type="InterPro" id="IPR043504">
    <property type="entry name" value="Peptidase_S1_PA_chymotrypsin"/>
</dbReference>
<dbReference type="PANTHER" id="PTHR24252">
    <property type="entry name" value="ACROSIN-RELATED"/>
    <property type="match status" value="1"/>
</dbReference>
<evidence type="ECO:0000256" key="2">
    <source>
        <dbReference type="ARBA" id="ARBA00022801"/>
    </source>
</evidence>
<dbReference type="PROSITE" id="PS00134">
    <property type="entry name" value="TRYPSIN_HIS"/>
    <property type="match status" value="1"/>
</dbReference>
<keyword evidence="3 5" id="KW-0720">Serine protease</keyword>
<protein>
    <submittedName>
        <fullName evidence="7">Transmembrane protease serine 12</fullName>
    </submittedName>
</protein>
<organism evidence="7 8">
    <name type="scientific">Chaetura pelagica</name>
    <name type="common">Chimney swift</name>
    <name type="synonym">Hirundo pelagica</name>
    <dbReference type="NCBI Taxonomy" id="8897"/>
    <lineage>
        <taxon>Eukaryota</taxon>
        <taxon>Metazoa</taxon>
        <taxon>Chordata</taxon>
        <taxon>Craniata</taxon>
        <taxon>Vertebrata</taxon>
        <taxon>Euteleostomi</taxon>
        <taxon>Archelosauria</taxon>
        <taxon>Archosauria</taxon>
        <taxon>Dinosauria</taxon>
        <taxon>Saurischia</taxon>
        <taxon>Theropoda</taxon>
        <taxon>Coelurosauria</taxon>
        <taxon>Aves</taxon>
        <taxon>Neognathae</taxon>
        <taxon>Neoaves</taxon>
        <taxon>Strisores</taxon>
        <taxon>Apodiformes</taxon>
        <taxon>Apodidae</taxon>
        <taxon>Apodinae</taxon>
        <taxon>Chaetura</taxon>
    </lineage>
</organism>
<dbReference type="PROSITE" id="PS50240">
    <property type="entry name" value="TRYPSIN_DOM"/>
    <property type="match status" value="1"/>
</dbReference>
<keyword evidence="2 5" id="KW-0378">Hydrolase</keyword>
<dbReference type="PRINTS" id="PR00722">
    <property type="entry name" value="CHYMOTRYPSIN"/>
</dbReference>
<proteinExistence type="predicted"/>
<keyword evidence="8" id="KW-1185">Reference proteome</keyword>
<sequence length="238" mass="26021">IVGGHPAPRGAWPWTVSLQIRQFAARFTHVCGGVLINENSVLTAAHCIKGRRKPYFWKVVLGVQNLRKPGKYGTTRSIRSVIVHPNFNRQTFDNDIALLELSSAVQYSSNIQPICLGPPDLPPNTHNHTECFISGWGRTSEKGKTTEVLQEAQVEIIPSSVCNHSDAYGGLITKNMICAGSKTGGVDACQGDSGGPLACYQRDTNEHHLIGITSYGQGCGRARFPGIYVRTSQYRGWI</sequence>
<dbReference type="InterPro" id="IPR018114">
    <property type="entry name" value="TRYPSIN_HIS"/>
</dbReference>
<dbReference type="SUPFAM" id="SSF50494">
    <property type="entry name" value="Trypsin-like serine proteases"/>
    <property type="match status" value="1"/>
</dbReference>
<evidence type="ECO:0000256" key="1">
    <source>
        <dbReference type="ARBA" id="ARBA00022670"/>
    </source>
</evidence>
<accession>A0A093BK43</accession>
<dbReference type="Pfam" id="PF00089">
    <property type="entry name" value="Trypsin"/>
    <property type="match status" value="1"/>
</dbReference>
<dbReference type="FunFam" id="2.40.10.10:FF:000003">
    <property type="entry name" value="Transmembrane serine protease 3"/>
    <property type="match status" value="1"/>
</dbReference>
<evidence type="ECO:0000256" key="5">
    <source>
        <dbReference type="RuleBase" id="RU363034"/>
    </source>
</evidence>
<keyword evidence="7" id="KW-0812">Transmembrane</keyword>
<dbReference type="Gene3D" id="2.40.10.10">
    <property type="entry name" value="Trypsin-like serine proteases"/>
    <property type="match status" value="2"/>
</dbReference>
<evidence type="ECO:0000259" key="6">
    <source>
        <dbReference type="PROSITE" id="PS50240"/>
    </source>
</evidence>
<feature type="domain" description="Peptidase S1" evidence="6">
    <location>
        <begin position="1"/>
        <end position="238"/>
    </location>
</feature>
<gene>
    <name evidence="7" type="ORF">M959_13680</name>
</gene>
<dbReference type="InterPro" id="IPR033116">
    <property type="entry name" value="TRYPSIN_SER"/>
</dbReference>
<keyword evidence="1 5" id="KW-0645">Protease</keyword>
<evidence type="ECO:0000256" key="3">
    <source>
        <dbReference type="ARBA" id="ARBA00022825"/>
    </source>
</evidence>